<dbReference type="SUPFAM" id="SSF52402">
    <property type="entry name" value="Adenine nucleotide alpha hydrolases-like"/>
    <property type="match status" value="2"/>
</dbReference>
<dbReference type="CDD" id="cd00293">
    <property type="entry name" value="USP-like"/>
    <property type="match status" value="1"/>
</dbReference>
<proteinExistence type="predicted"/>
<gene>
    <name evidence="2" type="ORF">GA0116948_105289</name>
</gene>
<feature type="domain" description="UspA" evidence="1">
    <location>
        <begin position="1"/>
        <end position="148"/>
    </location>
</feature>
<evidence type="ECO:0000313" key="2">
    <source>
        <dbReference type="EMBL" id="SCC31083.1"/>
    </source>
</evidence>
<protein>
    <submittedName>
        <fullName evidence="2">Nucleotide-binding universal stress protein, UspA family</fullName>
    </submittedName>
</protein>
<organism evidence="2 3">
    <name type="scientific">Chitinophaga costaii</name>
    <dbReference type="NCBI Taxonomy" id="1335309"/>
    <lineage>
        <taxon>Bacteria</taxon>
        <taxon>Pseudomonadati</taxon>
        <taxon>Bacteroidota</taxon>
        <taxon>Chitinophagia</taxon>
        <taxon>Chitinophagales</taxon>
        <taxon>Chitinophagaceae</taxon>
        <taxon>Chitinophaga</taxon>
    </lineage>
</organism>
<evidence type="ECO:0000259" key="1">
    <source>
        <dbReference type="Pfam" id="PF00582"/>
    </source>
</evidence>
<reference evidence="2 3" key="1">
    <citation type="submission" date="2016-08" db="EMBL/GenBank/DDBJ databases">
        <authorList>
            <person name="Seilhamer J.J."/>
        </authorList>
    </citation>
    <scope>NUCLEOTIDE SEQUENCE [LARGE SCALE GENOMIC DNA]</scope>
    <source>
        <strain evidence="2 3">A37T2</strain>
    </source>
</reference>
<accession>A0A1C4DI76</accession>
<keyword evidence="3" id="KW-1185">Reference proteome</keyword>
<dbReference type="STRING" id="1335309.GA0116948_105289"/>
<dbReference type="AlphaFoldDB" id="A0A1C4DI76"/>
<evidence type="ECO:0000313" key="3">
    <source>
        <dbReference type="Proteomes" id="UP000242818"/>
    </source>
</evidence>
<dbReference type="Proteomes" id="UP000242818">
    <property type="component" value="Unassembled WGS sequence"/>
</dbReference>
<dbReference type="EMBL" id="FMAR01000005">
    <property type="protein sequence ID" value="SCC31083.1"/>
    <property type="molecule type" value="Genomic_DNA"/>
</dbReference>
<dbReference type="RefSeq" id="WP_089711680.1">
    <property type="nucleotide sequence ID" value="NZ_FMAR01000005.1"/>
</dbReference>
<name>A0A1C4DI76_9BACT</name>
<dbReference type="OrthoDB" id="9788959at2"/>
<dbReference type="InterPro" id="IPR006016">
    <property type="entry name" value="UspA"/>
</dbReference>
<dbReference type="Gene3D" id="3.40.50.12370">
    <property type="match status" value="1"/>
</dbReference>
<dbReference type="Pfam" id="PF00582">
    <property type="entry name" value="Usp"/>
    <property type="match status" value="1"/>
</dbReference>
<sequence length="282" mass="32154">MKTLLIPVDFTTTTDNAVTFGGAWAKRYDYERIILLKTFYDNVFDNIVVSAEYAPVNQEYRAQERQEAREKLDQLCERLRSLAGPGVTVVTAESEAPLLRSILELVQAERPEMILLGSDDYKHTTGSFIAGHVISIAKASPVRVLIVPASYTYRPVEKALVPYDYNALYHLSKLNALKTSPLWGDVKLLVLNIDPKERYRNPDEAFRSTEADLHNYLQNFNFSLHYRNDQNIIGGIIEFTKEHDVQLILAMPGHYSFLYSLTHKSISEGIYRNARVPVLILK</sequence>